<feature type="transmembrane region" description="Helical" evidence="7">
    <location>
        <begin position="278"/>
        <end position="300"/>
    </location>
</feature>
<evidence type="ECO:0000256" key="1">
    <source>
        <dbReference type="ARBA" id="ARBA00004429"/>
    </source>
</evidence>
<sequence>MTPVETGLIGIAILLVMLFLRIPIGVAMISVGLGGYAALNGVGNTLNYIKTATYWRFSTYDLSVIPMFLLMGEFAAGAGLSRSLFRAAAAMVGHRKGGIAISVIAACAAFGAICGSSLATAATMTRVSLPEFSRYKYSPALATGSLAAGGTLGILIPPSIALVIYAIIVEGNIVSMFAAALIPGLLAACGYVVATRVYVWLNPEAGPAGERIGGRERVLALIETWPIALIFFLVIGGIYLGWFTPTEAAAIGAFGTGAVAVWRGGMRWEGFIEAVLRTASATAMIFLIVLGAEFLNSFFALTRISMEAADWITTSSLSPFMVVAVIMVIYLILGCVMDSLSMILLTLPIFWPILSTMDFGMDPEHMKMWFGVLVLVVVEFGLITPPVGLNIAIIGSMAPHIATRDIYRGVVPFIVSDIVRIALLFFFPIISLALPLLLGAR</sequence>
<dbReference type="PANTHER" id="PTHR33362">
    <property type="entry name" value="SIALIC ACID TRAP TRANSPORTER PERMEASE PROTEIN SIAT-RELATED"/>
    <property type="match status" value="1"/>
</dbReference>
<comment type="similarity">
    <text evidence="7">Belongs to the TRAP transporter large permease family.</text>
</comment>
<dbReference type="EMBL" id="CP031417">
    <property type="protein sequence ID" value="AXK83138.1"/>
    <property type="molecule type" value="Genomic_DNA"/>
</dbReference>
<evidence type="ECO:0000313" key="10">
    <source>
        <dbReference type="Proteomes" id="UP000254889"/>
    </source>
</evidence>
<evidence type="ECO:0000256" key="5">
    <source>
        <dbReference type="ARBA" id="ARBA00022989"/>
    </source>
</evidence>
<dbReference type="PIRSF" id="PIRSF006066">
    <property type="entry name" value="HI0050"/>
    <property type="match status" value="1"/>
</dbReference>
<dbReference type="KEGG" id="ptaw:DW352_23030"/>
<comment type="function">
    <text evidence="7">Part of the tripartite ATP-independent periplasmic (TRAP) transport system.</text>
</comment>
<dbReference type="RefSeq" id="WP_115693517.1">
    <property type="nucleotide sequence ID" value="NZ_CP031417.1"/>
</dbReference>
<reference evidence="9 10" key="1">
    <citation type="submission" date="2018-07" db="EMBL/GenBank/DDBJ databases">
        <authorList>
            <person name="Quirk P.G."/>
            <person name="Krulwich T.A."/>
        </authorList>
    </citation>
    <scope>NUCLEOTIDE SEQUENCE [LARGE SCALE GENOMIC DNA]</scope>
    <source>
        <strain evidence="9 10">CC-BB4</strain>
    </source>
</reference>
<evidence type="ECO:0000256" key="7">
    <source>
        <dbReference type="RuleBase" id="RU369079"/>
    </source>
</evidence>
<dbReference type="PANTHER" id="PTHR33362:SF5">
    <property type="entry name" value="C4-DICARBOXYLATE TRAP TRANSPORTER LARGE PERMEASE PROTEIN DCTM"/>
    <property type="match status" value="1"/>
</dbReference>
<name>A0A346A1U1_9HYPH</name>
<accession>A0A346A1U1</accession>
<evidence type="ECO:0000259" key="8">
    <source>
        <dbReference type="Pfam" id="PF06808"/>
    </source>
</evidence>
<comment type="caution">
    <text evidence="7">Lacks conserved residue(s) required for the propagation of feature annotation.</text>
</comment>
<feature type="transmembrane region" description="Helical" evidence="7">
    <location>
        <begin position="6"/>
        <end position="39"/>
    </location>
</feature>
<comment type="subcellular location">
    <subcellularLocation>
        <location evidence="1 7">Cell inner membrane</location>
        <topology evidence="1 7">Multi-pass membrane protein</topology>
    </subcellularLocation>
</comment>
<keyword evidence="10" id="KW-1185">Reference proteome</keyword>
<proteinExistence type="inferred from homology"/>
<feature type="transmembrane region" description="Helical" evidence="7">
    <location>
        <begin position="99"/>
        <end position="119"/>
    </location>
</feature>
<feature type="transmembrane region" description="Helical" evidence="7">
    <location>
        <begin position="418"/>
        <end position="438"/>
    </location>
</feature>
<evidence type="ECO:0000256" key="4">
    <source>
        <dbReference type="ARBA" id="ARBA00022692"/>
    </source>
</evidence>
<gene>
    <name evidence="9" type="ORF">DW352_23030</name>
</gene>
<dbReference type="InterPro" id="IPR010656">
    <property type="entry name" value="DctM"/>
</dbReference>
<dbReference type="GO" id="GO:0005886">
    <property type="term" value="C:plasma membrane"/>
    <property type="evidence" value="ECO:0007669"/>
    <property type="project" value="UniProtKB-SubCell"/>
</dbReference>
<evidence type="ECO:0000256" key="3">
    <source>
        <dbReference type="ARBA" id="ARBA00022519"/>
    </source>
</evidence>
<organism evidence="9 10">
    <name type="scientific">Pseudolabrys taiwanensis</name>
    <dbReference type="NCBI Taxonomy" id="331696"/>
    <lineage>
        <taxon>Bacteria</taxon>
        <taxon>Pseudomonadati</taxon>
        <taxon>Pseudomonadota</taxon>
        <taxon>Alphaproteobacteria</taxon>
        <taxon>Hyphomicrobiales</taxon>
        <taxon>Xanthobacteraceae</taxon>
        <taxon>Pseudolabrys</taxon>
    </lineage>
</organism>
<dbReference type="OrthoDB" id="9783448at2"/>
<dbReference type="Pfam" id="PF06808">
    <property type="entry name" value="DctM"/>
    <property type="match status" value="1"/>
</dbReference>
<feature type="transmembrane region" description="Helical" evidence="7">
    <location>
        <begin position="60"/>
        <end position="79"/>
    </location>
</feature>
<dbReference type="AlphaFoldDB" id="A0A346A1U1"/>
<dbReference type="Proteomes" id="UP000254889">
    <property type="component" value="Chromosome"/>
</dbReference>
<comment type="subunit">
    <text evidence="7">The complex comprises the extracytoplasmic solute receptor protein and the two transmembrane proteins.</text>
</comment>
<feature type="domain" description="TRAP C4-dicarboxylate transport system permease DctM subunit" evidence="8">
    <location>
        <begin position="12"/>
        <end position="428"/>
    </location>
</feature>
<feature type="transmembrane region" description="Helical" evidence="7">
    <location>
        <begin position="140"/>
        <end position="168"/>
    </location>
</feature>
<feature type="transmembrane region" description="Helical" evidence="7">
    <location>
        <begin position="174"/>
        <end position="199"/>
    </location>
</feature>
<keyword evidence="6 7" id="KW-0472">Membrane</keyword>
<keyword evidence="3 7" id="KW-0997">Cell inner membrane</keyword>
<keyword evidence="7" id="KW-0813">Transport</keyword>
<evidence type="ECO:0000256" key="6">
    <source>
        <dbReference type="ARBA" id="ARBA00023136"/>
    </source>
</evidence>
<keyword evidence="4 7" id="KW-0812">Transmembrane</keyword>
<feature type="transmembrane region" description="Helical" evidence="7">
    <location>
        <begin position="368"/>
        <end position="398"/>
    </location>
</feature>
<feature type="transmembrane region" description="Helical" evidence="7">
    <location>
        <begin position="320"/>
        <end position="347"/>
    </location>
</feature>
<feature type="transmembrane region" description="Helical" evidence="7">
    <location>
        <begin position="220"/>
        <end position="242"/>
    </location>
</feature>
<keyword evidence="2" id="KW-1003">Cell membrane</keyword>
<dbReference type="NCBIfam" id="TIGR00786">
    <property type="entry name" value="dctM"/>
    <property type="match status" value="1"/>
</dbReference>
<dbReference type="InterPro" id="IPR004681">
    <property type="entry name" value="TRAP_DctM"/>
</dbReference>
<evidence type="ECO:0000313" key="9">
    <source>
        <dbReference type="EMBL" id="AXK83138.1"/>
    </source>
</evidence>
<evidence type="ECO:0000256" key="2">
    <source>
        <dbReference type="ARBA" id="ARBA00022475"/>
    </source>
</evidence>
<dbReference type="GO" id="GO:0022857">
    <property type="term" value="F:transmembrane transporter activity"/>
    <property type="evidence" value="ECO:0007669"/>
    <property type="project" value="UniProtKB-UniRule"/>
</dbReference>
<keyword evidence="5 7" id="KW-1133">Transmembrane helix</keyword>
<protein>
    <recommendedName>
        <fullName evidence="7">TRAP transporter large permease protein</fullName>
    </recommendedName>
</protein>